<evidence type="ECO:0000259" key="5">
    <source>
        <dbReference type="PROSITE" id="PS50977"/>
    </source>
</evidence>
<dbReference type="SUPFAM" id="SSF46689">
    <property type="entry name" value="Homeodomain-like"/>
    <property type="match status" value="1"/>
</dbReference>
<evidence type="ECO:0000313" key="6">
    <source>
        <dbReference type="EMBL" id="TKD12262.1"/>
    </source>
</evidence>
<dbReference type="PANTHER" id="PTHR30055">
    <property type="entry name" value="HTH-TYPE TRANSCRIPTIONAL REGULATOR RUTR"/>
    <property type="match status" value="1"/>
</dbReference>
<dbReference type="PROSITE" id="PS50977">
    <property type="entry name" value="HTH_TETR_2"/>
    <property type="match status" value="1"/>
</dbReference>
<dbReference type="GO" id="GO:0003700">
    <property type="term" value="F:DNA-binding transcription factor activity"/>
    <property type="evidence" value="ECO:0007669"/>
    <property type="project" value="TreeGrafter"/>
</dbReference>
<feature type="DNA-binding region" description="H-T-H motif" evidence="4">
    <location>
        <begin position="36"/>
        <end position="55"/>
    </location>
</feature>
<dbReference type="PANTHER" id="PTHR30055:SF234">
    <property type="entry name" value="HTH-TYPE TRANSCRIPTIONAL REGULATOR BETI"/>
    <property type="match status" value="1"/>
</dbReference>
<dbReference type="Proteomes" id="UP000309215">
    <property type="component" value="Unassembled WGS sequence"/>
</dbReference>
<keyword evidence="1" id="KW-0805">Transcription regulation</keyword>
<feature type="domain" description="HTH tetR-type" evidence="5">
    <location>
        <begin position="12"/>
        <end position="73"/>
    </location>
</feature>
<sequence>MASSRMRHSHGNDTREVILDAAEKLFAEHGVAAVSNRQVSEAAGQANNFAVGYHFGTKSDLVLAIVRRHVPFIERRREEMLAEIKGSSDLRDWLACLVRPTVDHIASLGTPSWFARFYAQVMTDPVLRKLVTDEMMATPAMQKSIAGLGRFMPIWPKGVLEERGDMCRQLVVHMCAERERALQAGSATPRATWDAAAVGLVDALVGLWTAPVTPTK</sequence>
<dbReference type="GO" id="GO:0000976">
    <property type="term" value="F:transcription cis-regulatory region binding"/>
    <property type="evidence" value="ECO:0007669"/>
    <property type="project" value="TreeGrafter"/>
</dbReference>
<dbReference type="EMBL" id="SSMQ01000003">
    <property type="protein sequence ID" value="TKD12262.1"/>
    <property type="molecule type" value="Genomic_DNA"/>
</dbReference>
<name>A0A4V5PQ89_9BACT</name>
<evidence type="ECO:0000256" key="3">
    <source>
        <dbReference type="ARBA" id="ARBA00023163"/>
    </source>
</evidence>
<proteinExistence type="predicted"/>
<evidence type="ECO:0000256" key="2">
    <source>
        <dbReference type="ARBA" id="ARBA00023125"/>
    </source>
</evidence>
<evidence type="ECO:0000256" key="4">
    <source>
        <dbReference type="PROSITE-ProRule" id="PRU00335"/>
    </source>
</evidence>
<dbReference type="OrthoDB" id="9790413at2"/>
<dbReference type="Pfam" id="PF00440">
    <property type="entry name" value="TetR_N"/>
    <property type="match status" value="1"/>
</dbReference>
<keyword evidence="7" id="KW-1185">Reference proteome</keyword>
<dbReference type="AlphaFoldDB" id="A0A4V5PQ89"/>
<dbReference type="InterPro" id="IPR009057">
    <property type="entry name" value="Homeodomain-like_sf"/>
</dbReference>
<dbReference type="InterPro" id="IPR050109">
    <property type="entry name" value="HTH-type_TetR-like_transc_reg"/>
</dbReference>
<protein>
    <submittedName>
        <fullName evidence="6">TetR/AcrR family transcriptional regulator</fullName>
    </submittedName>
</protein>
<comment type="caution">
    <text evidence="6">The sequence shown here is derived from an EMBL/GenBank/DDBJ whole genome shotgun (WGS) entry which is preliminary data.</text>
</comment>
<dbReference type="Gene3D" id="1.10.357.10">
    <property type="entry name" value="Tetracycline Repressor, domain 2"/>
    <property type="match status" value="1"/>
</dbReference>
<keyword evidence="3" id="KW-0804">Transcription</keyword>
<evidence type="ECO:0000313" key="7">
    <source>
        <dbReference type="Proteomes" id="UP000309215"/>
    </source>
</evidence>
<accession>A0A4V5PQ89</accession>
<gene>
    <name evidence="6" type="ORF">E8A74_03910</name>
</gene>
<keyword evidence="2 4" id="KW-0238">DNA-binding</keyword>
<dbReference type="InterPro" id="IPR001647">
    <property type="entry name" value="HTH_TetR"/>
</dbReference>
<reference evidence="6 7" key="1">
    <citation type="submission" date="2019-04" db="EMBL/GenBank/DDBJ databases">
        <authorList>
            <person name="Li Y."/>
            <person name="Wang J."/>
        </authorList>
    </citation>
    <scope>NUCLEOTIDE SEQUENCE [LARGE SCALE GENOMIC DNA]</scope>
    <source>
        <strain evidence="6 7">DSM 14668</strain>
    </source>
</reference>
<organism evidence="6 7">
    <name type="scientific">Polyangium fumosum</name>
    <dbReference type="NCBI Taxonomy" id="889272"/>
    <lineage>
        <taxon>Bacteria</taxon>
        <taxon>Pseudomonadati</taxon>
        <taxon>Myxococcota</taxon>
        <taxon>Polyangia</taxon>
        <taxon>Polyangiales</taxon>
        <taxon>Polyangiaceae</taxon>
        <taxon>Polyangium</taxon>
    </lineage>
</organism>
<evidence type="ECO:0000256" key="1">
    <source>
        <dbReference type="ARBA" id="ARBA00023015"/>
    </source>
</evidence>